<dbReference type="AlphaFoldDB" id="A0A8J8BH89"/>
<evidence type="ECO:0000256" key="1">
    <source>
        <dbReference type="SAM" id="MobiDB-lite"/>
    </source>
</evidence>
<comment type="caution">
    <text evidence="2">The sequence shown here is derived from an EMBL/GenBank/DDBJ whole genome shotgun (WGS) entry which is preliminary data.</text>
</comment>
<feature type="region of interest" description="Disordered" evidence="1">
    <location>
        <begin position="31"/>
        <end position="50"/>
    </location>
</feature>
<feature type="region of interest" description="Disordered" evidence="1">
    <location>
        <begin position="1"/>
        <end position="21"/>
    </location>
</feature>
<keyword evidence="3" id="KW-1185">Reference proteome</keyword>
<sequence>MARAYPAGARTRTGREPRNGARFAAARRVGVQAGEHEQVLDQPGETGDVS</sequence>
<gene>
    <name evidence="2" type="ORF">KGA66_26150</name>
</gene>
<dbReference type="RefSeq" id="WP_211471741.1">
    <property type="nucleotide sequence ID" value="NZ_JAGSXH010000162.1"/>
</dbReference>
<name>A0A8J8BH89_9ACTN</name>
<reference evidence="2" key="1">
    <citation type="submission" date="2021-04" db="EMBL/GenBank/DDBJ databases">
        <title>Genome based classification of Actinospica acidithermotolerans sp. nov., an actinobacterium isolated from an Indonesian hot spring.</title>
        <authorList>
            <person name="Kusuma A.B."/>
            <person name="Putra K.E."/>
            <person name="Nafisah S."/>
            <person name="Loh J."/>
            <person name="Nouioui I."/>
            <person name="Goodfellow M."/>
        </authorList>
    </citation>
    <scope>NUCLEOTIDE SEQUENCE</scope>
    <source>
        <strain evidence="2">DSM 45618</strain>
    </source>
</reference>
<organism evidence="2 3">
    <name type="scientific">Actinocrinis puniceicyclus</name>
    <dbReference type="NCBI Taxonomy" id="977794"/>
    <lineage>
        <taxon>Bacteria</taxon>
        <taxon>Bacillati</taxon>
        <taxon>Actinomycetota</taxon>
        <taxon>Actinomycetes</taxon>
        <taxon>Catenulisporales</taxon>
        <taxon>Actinospicaceae</taxon>
        <taxon>Actinocrinis</taxon>
    </lineage>
</organism>
<proteinExistence type="predicted"/>
<evidence type="ECO:0000313" key="3">
    <source>
        <dbReference type="Proteomes" id="UP000677913"/>
    </source>
</evidence>
<protein>
    <submittedName>
        <fullName evidence="2">Uncharacterized protein</fullName>
    </submittedName>
</protein>
<dbReference type="Proteomes" id="UP000677913">
    <property type="component" value="Unassembled WGS sequence"/>
</dbReference>
<accession>A0A8J8BH89</accession>
<dbReference type="EMBL" id="JAGSXH010000162">
    <property type="protein sequence ID" value="MBS2966549.1"/>
    <property type="molecule type" value="Genomic_DNA"/>
</dbReference>
<evidence type="ECO:0000313" key="2">
    <source>
        <dbReference type="EMBL" id="MBS2966549.1"/>
    </source>
</evidence>